<keyword evidence="2" id="KW-1185">Reference proteome</keyword>
<dbReference type="EMBL" id="JABFCY010000002">
    <property type="protein sequence ID" value="NNU59727.1"/>
    <property type="molecule type" value="Genomic_DNA"/>
</dbReference>
<evidence type="ECO:0000313" key="2">
    <source>
        <dbReference type="Proteomes" id="UP000574931"/>
    </source>
</evidence>
<reference evidence="1 2" key="1">
    <citation type="submission" date="2020-05" db="EMBL/GenBank/DDBJ databases">
        <title>Draft Genome Sequence of Ochrobactrum soli Isolated from Stable Fly Gut.</title>
        <authorList>
            <person name="Pileggi M.T."/>
            <person name="Vazhakkala L.J."/>
            <person name="Wong C.N."/>
        </authorList>
    </citation>
    <scope>NUCLEOTIDE SEQUENCE [LARGE SCALE GENOMIC DNA]</scope>
    <source>
        <strain evidence="1 2">MTP-C0764</strain>
    </source>
</reference>
<proteinExistence type="predicted"/>
<accession>A0A849KJC1</accession>
<protein>
    <submittedName>
        <fullName evidence="1">Uncharacterized protein</fullName>
    </submittedName>
</protein>
<comment type="caution">
    <text evidence="1">The sequence shown here is derived from an EMBL/GenBank/DDBJ whole genome shotgun (WGS) entry which is preliminary data.</text>
</comment>
<dbReference type="Proteomes" id="UP000574931">
    <property type="component" value="Unassembled WGS sequence"/>
</dbReference>
<dbReference type="RefSeq" id="WP_171317589.1">
    <property type="nucleotide sequence ID" value="NZ_JABFCY010000002.1"/>
</dbReference>
<evidence type="ECO:0000313" key="1">
    <source>
        <dbReference type="EMBL" id="NNU59727.1"/>
    </source>
</evidence>
<gene>
    <name evidence="1" type="ORF">HKX02_05575</name>
</gene>
<organism evidence="1 2">
    <name type="scientific">Ochrobactrum soli</name>
    <dbReference type="NCBI Taxonomy" id="2448455"/>
    <lineage>
        <taxon>Bacteria</taxon>
        <taxon>Pseudomonadati</taxon>
        <taxon>Pseudomonadota</taxon>
        <taxon>Alphaproteobacteria</taxon>
        <taxon>Hyphomicrobiales</taxon>
        <taxon>Brucellaceae</taxon>
        <taxon>Brucella/Ochrobactrum group</taxon>
        <taxon>Ochrobactrum</taxon>
    </lineage>
</organism>
<dbReference type="AlphaFoldDB" id="A0A849KJC1"/>
<name>A0A849KJC1_9HYPH</name>
<sequence>MKLEVNGARGEVALKIADVDLVVAATMEGLSVLSTRLECKSLQDLFLRLSSTEVAATRVAIAVLTIKGDAEKALGKLKLKHFPAIAESFSKALAHHFEDDEGNAEAAKTAK</sequence>